<name>A0ABP9WF69_9MICO</name>
<gene>
    <name evidence="3" type="ORF">Lsed01_00899</name>
</gene>
<organism evidence="3 4">
    <name type="scientific">Demequina sediminis</name>
    <dbReference type="NCBI Taxonomy" id="1930058"/>
    <lineage>
        <taxon>Bacteria</taxon>
        <taxon>Bacillati</taxon>
        <taxon>Actinomycetota</taxon>
        <taxon>Actinomycetes</taxon>
        <taxon>Micrococcales</taxon>
        <taxon>Demequinaceae</taxon>
        <taxon>Demequina</taxon>
    </lineage>
</organism>
<protein>
    <recommendedName>
        <fullName evidence="5">PQQ-binding-like beta-propeller repeat protein</fullName>
    </recommendedName>
</protein>
<evidence type="ECO:0000313" key="3">
    <source>
        <dbReference type="EMBL" id="GAA5518472.1"/>
    </source>
</evidence>
<feature type="compositionally biased region" description="Basic and acidic residues" evidence="1">
    <location>
        <begin position="43"/>
        <end position="52"/>
    </location>
</feature>
<proteinExistence type="predicted"/>
<dbReference type="PROSITE" id="PS51257">
    <property type="entry name" value="PROKAR_LIPOPROTEIN"/>
    <property type="match status" value="1"/>
</dbReference>
<dbReference type="InterPro" id="IPR015943">
    <property type="entry name" value="WD40/YVTN_repeat-like_dom_sf"/>
</dbReference>
<reference evidence="3 4" key="1">
    <citation type="submission" date="2024-02" db="EMBL/GenBank/DDBJ databases">
        <title>Lysinimicrobium sediminis NBRC 112286.</title>
        <authorList>
            <person name="Ichikawa N."/>
            <person name="Katano-Makiyama Y."/>
            <person name="Hidaka K."/>
        </authorList>
    </citation>
    <scope>NUCLEOTIDE SEQUENCE [LARGE SCALE GENOMIC DNA]</scope>
    <source>
        <strain evidence="3 4">NBRC 112286</strain>
    </source>
</reference>
<keyword evidence="2" id="KW-0732">Signal</keyword>
<accession>A0ABP9WF69</accession>
<evidence type="ECO:0000256" key="2">
    <source>
        <dbReference type="SAM" id="SignalP"/>
    </source>
</evidence>
<dbReference type="SUPFAM" id="SSF50969">
    <property type="entry name" value="YVTN repeat-like/Quinoprotein amine dehydrogenase"/>
    <property type="match status" value="1"/>
</dbReference>
<dbReference type="Gene3D" id="2.130.10.10">
    <property type="entry name" value="YVTN repeat-like/Quinoprotein amine dehydrogenase"/>
    <property type="match status" value="1"/>
</dbReference>
<evidence type="ECO:0008006" key="5">
    <source>
        <dbReference type="Google" id="ProtNLM"/>
    </source>
</evidence>
<dbReference type="RefSeq" id="WP_286214531.1">
    <property type="nucleotide sequence ID" value="NZ_AP027736.1"/>
</dbReference>
<feature type="chain" id="PRO_5045360007" description="PQQ-binding-like beta-propeller repeat protein" evidence="2">
    <location>
        <begin position="28"/>
        <end position="436"/>
    </location>
</feature>
<dbReference type="EMBL" id="BAABRR010000004">
    <property type="protein sequence ID" value="GAA5518472.1"/>
    <property type="molecule type" value="Genomic_DNA"/>
</dbReference>
<keyword evidence="4" id="KW-1185">Reference proteome</keyword>
<sequence length="436" mass="45303">MSFSRSARRATTAGVAALSLLALTACASTEAGESSLSASPSASDDHDDHAHEAAQATEATAATPRIVLTYDGGLVVLDANSLETEATLELPGFNRISSVGDGRHVAVSTTGGWAIVDAGTWTQAHGDHAHHFTSEPALHEVILEAEEPGHVVPHDGLTAFFDDGTGQITVVETSEWADMVEHEHLHPIREYTTAEAHHGVAVATESGELLVTIGDADGRTGAMLLDEDDAVIASSEECPGVHGETAFTGASGEAYFVTGCEDGALVFHGEHVHKVAAPDAFGRIGNAFAVEGSDVVLTDYKTDPEGGIGLTQVTLLDVASESLTVIDAFPGADAQYTWRGLARGADGEALVLGTDGALRVLDPATGDVVRAIDVIDGWEIPEEWQTAHPALTVLAGMAYVTEPATGEVHIVDYAGGEVWKSVEVGVEMNEMVGVTG</sequence>
<feature type="signal peptide" evidence="2">
    <location>
        <begin position="1"/>
        <end position="27"/>
    </location>
</feature>
<evidence type="ECO:0000313" key="4">
    <source>
        <dbReference type="Proteomes" id="UP001426770"/>
    </source>
</evidence>
<feature type="region of interest" description="Disordered" evidence="1">
    <location>
        <begin position="34"/>
        <end position="58"/>
    </location>
</feature>
<comment type="caution">
    <text evidence="3">The sequence shown here is derived from an EMBL/GenBank/DDBJ whole genome shotgun (WGS) entry which is preliminary data.</text>
</comment>
<dbReference type="Proteomes" id="UP001426770">
    <property type="component" value="Unassembled WGS sequence"/>
</dbReference>
<dbReference type="InterPro" id="IPR011044">
    <property type="entry name" value="Quino_amine_DH_bsu"/>
</dbReference>
<evidence type="ECO:0000256" key="1">
    <source>
        <dbReference type="SAM" id="MobiDB-lite"/>
    </source>
</evidence>